<evidence type="ECO:0000256" key="1">
    <source>
        <dbReference type="SAM" id="Phobius"/>
    </source>
</evidence>
<accession>A0A939F7R7</accession>
<keyword evidence="1" id="KW-0472">Membrane</keyword>
<reference evidence="2" key="1">
    <citation type="submission" date="2021-03" db="EMBL/GenBank/DDBJ databases">
        <title>Streptomyces poriferae sp. nov., a novel marine sponge-derived Actinobacteria species with anti-MRSA activity.</title>
        <authorList>
            <person name="Sandoval-Powers M."/>
            <person name="Kralova S."/>
            <person name="Nguyen G.-S."/>
            <person name="Fawwal D."/>
            <person name="Degnes K."/>
            <person name="Klinkenberg G."/>
            <person name="Sletta H."/>
            <person name="Wentzel A."/>
            <person name="Liles M.R."/>
        </authorList>
    </citation>
    <scope>NUCLEOTIDE SEQUENCE</scope>
    <source>
        <strain evidence="2">DSM 41794</strain>
    </source>
</reference>
<gene>
    <name evidence="2" type="ORF">J0695_16410</name>
</gene>
<protein>
    <submittedName>
        <fullName evidence="2">Uncharacterized protein</fullName>
    </submittedName>
</protein>
<dbReference type="RefSeq" id="WP_206962793.1">
    <property type="nucleotide sequence ID" value="NZ_BAAAJJ010000003.1"/>
</dbReference>
<feature type="transmembrane region" description="Helical" evidence="1">
    <location>
        <begin position="35"/>
        <end position="55"/>
    </location>
</feature>
<proteinExistence type="predicted"/>
<feature type="transmembrane region" description="Helical" evidence="1">
    <location>
        <begin position="117"/>
        <end position="136"/>
    </location>
</feature>
<evidence type="ECO:0000313" key="3">
    <source>
        <dbReference type="Proteomes" id="UP000664167"/>
    </source>
</evidence>
<sequence>MQIPRSAFVAAPVLMGAYGIIRILDGLDGSHGPGLAWTTGHLCFLGALAFFVRGFAEMRAIAGRGRLAAVGFWAGTAGVVAVGGQFVIDIVVGFMSADRGAMEDLFTKIQGVPGIEPAFYSFGPMLFFVGQLILVVQLATRRTLKPWAPVLVLIDTTLPFADKDLIPLGAVLLLISFAPLYRRAAPQAALSPRLYAAVQAAPCDGDGA</sequence>
<feature type="transmembrane region" description="Helical" evidence="1">
    <location>
        <begin position="67"/>
        <end position="97"/>
    </location>
</feature>
<dbReference type="Proteomes" id="UP000664167">
    <property type="component" value="Unassembled WGS sequence"/>
</dbReference>
<keyword evidence="1" id="KW-1133">Transmembrane helix</keyword>
<dbReference type="AlphaFoldDB" id="A0A939F7R7"/>
<keyword evidence="1" id="KW-0812">Transmembrane</keyword>
<name>A0A939F7R7_9ACTN</name>
<dbReference type="EMBL" id="JAFLRJ010000149">
    <property type="protein sequence ID" value="MBO0513371.1"/>
    <property type="molecule type" value="Genomic_DNA"/>
</dbReference>
<organism evidence="2 3">
    <name type="scientific">Streptomyces beijiangensis</name>
    <dbReference type="NCBI Taxonomy" id="163361"/>
    <lineage>
        <taxon>Bacteria</taxon>
        <taxon>Bacillati</taxon>
        <taxon>Actinomycetota</taxon>
        <taxon>Actinomycetes</taxon>
        <taxon>Kitasatosporales</taxon>
        <taxon>Streptomycetaceae</taxon>
        <taxon>Streptomyces</taxon>
    </lineage>
</organism>
<keyword evidence="3" id="KW-1185">Reference proteome</keyword>
<comment type="caution">
    <text evidence="2">The sequence shown here is derived from an EMBL/GenBank/DDBJ whole genome shotgun (WGS) entry which is preliminary data.</text>
</comment>
<evidence type="ECO:0000313" key="2">
    <source>
        <dbReference type="EMBL" id="MBO0513371.1"/>
    </source>
</evidence>